<evidence type="ECO:0000256" key="7">
    <source>
        <dbReference type="ARBA" id="ARBA00022842"/>
    </source>
</evidence>
<dbReference type="InterPro" id="IPR050241">
    <property type="entry name" value="NAD-cap_RNA_hydrolase_NudC"/>
</dbReference>
<dbReference type="CDD" id="cd03429">
    <property type="entry name" value="NUDIX_NADH_pyrophosphatase_Nudt13"/>
    <property type="match status" value="1"/>
</dbReference>
<dbReference type="Gene3D" id="3.90.79.10">
    <property type="entry name" value="Nucleoside Triphosphate Pyrophosphohydrolase"/>
    <property type="match status" value="1"/>
</dbReference>
<protein>
    <recommendedName>
        <fullName evidence="4">NAD(+) diphosphatase</fullName>
        <ecNumber evidence="4">3.6.1.22</ecNumber>
    </recommendedName>
</protein>
<keyword evidence="6 11" id="KW-0378">Hydrolase</keyword>
<accession>A0A6N7X4J9</accession>
<keyword evidence="5" id="KW-0479">Metal-binding</keyword>
<dbReference type="GO" id="GO:0005829">
    <property type="term" value="C:cytosol"/>
    <property type="evidence" value="ECO:0007669"/>
    <property type="project" value="TreeGrafter"/>
</dbReference>
<dbReference type="EMBL" id="VUNA01000005">
    <property type="protein sequence ID" value="MST70420.1"/>
    <property type="molecule type" value="Genomic_DNA"/>
</dbReference>
<comment type="similarity">
    <text evidence="3">Belongs to the Nudix hydrolase family. NudC subfamily.</text>
</comment>
<comment type="catalytic activity">
    <reaction evidence="9">
        <text>a 5'-end NAD(+)-phospho-ribonucleoside in mRNA + H2O = a 5'-end phospho-adenosine-phospho-ribonucleoside in mRNA + beta-nicotinamide D-ribonucleotide + 2 H(+)</text>
        <dbReference type="Rhea" id="RHEA:60876"/>
        <dbReference type="Rhea" id="RHEA-COMP:15698"/>
        <dbReference type="Rhea" id="RHEA-COMP:15719"/>
        <dbReference type="ChEBI" id="CHEBI:14649"/>
        <dbReference type="ChEBI" id="CHEBI:15377"/>
        <dbReference type="ChEBI" id="CHEBI:15378"/>
        <dbReference type="ChEBI" id="CHEBI:144029"/>
        <dbReference type="ChEBI" id="CHEBI:144051"/>
    </reaction>
    <physiologicalReaction direction="left-to-right" evidence="9">
        <dbReference type="Rhea" id="RHEA:60877"/>
    </physiologicalReaction>
</comment>
<dbReference type="GO" id="GO:0046872">
    <property type="term" value="F:metal ion binding"/>
    <property type="evidence" value="ECO:0007669"/>
    <property type="project" value="UniProtKB-KW"/>
</dbReference>
<dbReference type="PROSITE" id="PS00893">
    <property type="entry name" value="NUDIX_BOX"/>
    <property type="match status" value="1"/>
</dbReference>
<dbReference type="InterPro" id="IPR049734">
    <property type="entry name" value="NudC-like_C"/>
</dbReference>
<evidence type="ECO:0000256" key="1">
    <source>
        <dbReference type="ARBA" id="ARBA00001946"/>
    </source>
</evidence>
<evidence type="ECO:0000256" key="6">
    <source>
        <dbReference type="ARBA" id="ARBA00022801"/>
    </source>
</evidence>
<evidence type="ECO:0000256" key="8">
    <source>
        <dbReference type="ARBA" id="ARBA00023027"/>
    </source>
</evidence>
<dbReference type="PROSITE" id="PS51462">
    <property type="entry name" value="NUDIX"/>
    <property type="match status" value="1"/>
</dbReference>
<dbReference type="InterPro" id="IPR020084">
    <property type="entry name" value="NUDIX_hydrolase_CS"/>
</dbReference>
<dbReference type="GO" id="GO:0006742">
    <property type="term" value="P:NADP+ catabolic process"/>
    <property type="evidence" value="ECO:0007669"/>
    <property type="project" value="TreeGrafter"/>
</dbReference>
<dbReference type="GO" id="GO:0035529">
    <property type="term" value="F:NADH pyrophosphatase activity"/>
    <property type="evidence" value="ECO:0007669"/>
    <property type="project" value="TreeGrafter"/>
</dbReference>
<dbReference type="InterPro" id="IPR015376">
    <property type="entry name" value="Znr_NADH_PPase"/>
</dbReference>
<comment type="cofactor">
    <cofactor evidence="1">
        <name>Mg(2+)</name>
        <dbReference type="ChEBI" id="CHEBI:18420"/>
    </cofactor>
</comment>
<dbReference type="PANTHER" id="PTHR42904:SF6">
    <property type="entry name" value="NAD-CAPPED RNA HYDROLASE NUDT12"/>
    <property type="match status" value="1"/>
</dbReference>
<evidence type="ECO:0000256" key="3">
    <source>
        <dbReference type="ARBA" id="ARBA00009595"/>
    </source>
</evidence>
<keyword evidence="7" id="KW-0460">Magnesium</keyword>
<feature type="domain" description="Nudix hydrolase" evidence="10">
    <location>
        <begin position="151"/>
        <end position="276"/>
    </location>
</feature>
<keyword evidence="8" id="KW-0520">NAD</keyword>
<dbReference type="NCBIfam" id="NF001299">
    <property type="entry name" value="PRK00241.1"/>
    <property type="match status" value="1"/>
</dbReference>
<evidence type="ECO:0000313" key="12">
    <source>
        <dbReference type="Proteomes" id="UP000469424"/>
    </source>
</evidence>
<dbReference type="Gene3D" id="3.90.79.20">
    <property type="match status" value="1"/>
</dbReference>
<name>A0A6N7X4J9_9FIRM</name>
<dbReference type="RefSeq" id="WP_154553984.1">
    <property type="nucleotide sequence ID" value="NZ_VUNA01000005.1"/>
</dbReference>
<evidence type="ECO:0000256" key="4">
    <source>
        <dbReference type="ARBA" id="ARBA00012381"/>
    </source>
</evidence>
<dbReference type="SUPFAM" id="SSF55811">
    <property type="entry name" value="Nudix"/>
    <property type="match status" value="1"/>
</dbReference>
<sequence length="281" mass="32159">MIQEIGDRIFDNHYRPDIRMRAEDELFLFDEKSGEIGMRESEDGMLEIPKAGDAGLTEEECVYLFSIDDTRFFMPKSECSVSLPAGYEYRSPRVLRKGKPKDLCFAAMTAGHLNAWYKNNRMCGRCGTRTEYGEKERLMRCPKCGNLIFPRINPAVTVAVTHEDKLLVSRYNGRKQTNLYALIAGFVEIGESAEECVAREVMEEVGLKVKNIRYYGSQPWGFAGNLQIGYTAEVDGDDRIVLDREELETAFFISREELEMNPVRPALTQEMIEAFRLGKIR</sequence>
<comment type="cofactor">
    <cofactor evidence="2">
        <name>Zn(2+)</name>
        <dbReference type="ChEBI" id="CHEBI:29105"/>
    </cofactor>
</comment>
<keyword evidence="12" id="KW-1185">Reference proteome</keyword>
<dbReference type="InterPro" id="IPR000086">
    <property type="entry name" value="NUDIX_hydrolase_dom"/>
</dbReference>
<evidence type="ECO:0000256" key="5">
    <source>
        <dbReference type="ARBA" id="ARBA00022723"/>
    </source>
</evidence>
<gene>
    <name evidence="11" type="primary">nudC</name>
    <name evidence="11" type="ORF">FYJ65_03545</name>
</gene>
<dbReference type="EC" id="3.6.1.22" evidence="4"/>
<evidence type="ECO:0000259" key="10">
    <source>
        <dbReference type="PROSITE" id="PS51462"/>
    </source>
</evidence>
<evidence type="ECO:0000313" key="11">
    <source>
        <dbReference type="EMBL" id="MST70420.1"/>
    </source>
</evidence>
<reference evidence="11 12" key="1">
    <citation type="submission" date="2019-08" db="EMBL/GenBank/DDBJ databases">
        <title>In-depth cultivation of the pig gut microbiome towards novel bacterial diversity and tailored functional studies.</title>
        <authorList>
            <person name="Wylensek D."/>
            <person name="Hitch T.C.A."/>
            <person name="Clavel T."/>
        </authorList>
    </citation>
    <scope>NUCLEOTIDE SEQUENCE [LARGE SCALE GENOMIC DNA]</scope>
    <source>
        <strain evidence="11 12">WCA-MUC-591-APC-4B</strain>
    </source>
</reference>
<dbReference type="Pfam" id="PF09297">
    <property type="entry name" value="Zn_ribbon_NUD"/>
    <property type="match status" value="1"/>
</dbReference>
<dbReference type="GO" id="GO:0019677">
    <property type="term" value="P:NAD+ catabolic process"/>
    <property type="evidence" value="ECO:0007669"/>
    <property type="project" value="TreeGrafter"/>
</dbReference>
<dbReference type="PANTHER" id="PTHR42904">
    <property type="entry name" value="NUDIX HYDROLASE, NUDC SUBFAMILY"/>
    <property type="match status" value="1"/>
</dbReference>
<comment type="caution">
    <text evidence="11">The sequence shown here is derived from an EMBL/GenBank/DDBJ whole genome shotgun (WGS) entry which is preliminary data.</text>
</comment>
<evidence type="ECO:0000256" key="2">
    <source>
        <dbReference type="ARBA" id="ARBA00001947"/>
    </source>
</evidence>
<dbReference type="InterPro" id="IPR015797">
    <property type="entry name" value="NUDIX_hydrolase-like_dom_sf"/>
</dbReference>
<dbReference type="Proteomes" id="UP000469424">
    <property type="component" value="Unassembled WGS sequence"/>
</dbReference>
<organism evidence="11 12">
    <name type="scientific">Mogibacterium kristiansenii</name>
    <dbReference type="NCBI Taxonomy" id="2606708"/>
    <lineage>
        <taxon>Bacteria</taxon>
        <taxon>Bacillati</taxon>
        <taxon>Bacillota</taxon>
        <taxon>Clostridia</taxon>
        <taxon>Peptostreptococcales</taxon>
        <taxon>Anaerovoracaceae</taxon>
        <taxon>Mogibacterium</taxon>
    </lineage>
</organism>
<dbReference type="Pfam" id="PF00293">
    <property type="entry name" value="NUDIX"/>
    <property type="match status" value="1"/>
</dbReference>
<dbReference type="AlphaFoldDB" id="A0A6N7X4J9"/>
<evidence type="ECO:0000256" key="9">
    <source>
        <dbReference type="ARBA" id="ARBA00023679"/>
    </source>
</evidence>
<proteinExistence type="inferred from homology"/>